<dbReference type="Pfam" id="PF00733">
    <property type="entry name" value="Asn_synthase"/>
    <property type="match status" value="1"/>
</dbReference>
<organism evidence="2 3">
    <name type="scientific">Streptomyces sanglieri</name>
    <dbReference type="NCBI Taxonomy" id="193460"/>
    <lineage>
        <taxon>Bacteria</taxon>
        <taxon>Bacillati</taxon>
        <taxon>Actinomycetota</taxon>
        <taxon>Actinomycetes</taxon>
        <taxon>Kitasatosporales</taxon>
        <taxon>Streptomycetaceae</taxon>
        <taxon>Streptomyces</taxon>
    </lineage>
</organism>
<dbReference type="Proteomes" id="UP001596915">
    <property type="component" value="Unassembled WGS sequence"/>
</dbReference>
<dbReference type="InterPro" id="IPR001962">
    <property type="entry name" value="Asn_synthase"/>
</dbReference>
<evidence type="ECO:0000313" key="3">
    <source>
        <dbReference type="Proteomes" id="UP001596915"/>
    </source>
</evidence>
<dbReference type="InterPro" id="IPR014729">
    <property type="entry name" value="Rossmann-like_a/b/a_fold"/>
</dbReference>
<accession>A0ABW2WRY0</accession>
<protein>
    <submittedName>
        <fullName evidence="2">Asparagine synthase-related protein</fullName>
    </submittedName>
</protein>
<proteinExistence type="predicted"/>
<reference evidence="3" key="1">
    <citation type="journal article" date="2019" name="Int. J. Syst. Evol. Microbiol.">
        <title>The Global Catalogue of Microorganisms (GCM) 10K type strain sequencing project: providing services to taxonomists for standard genome sequencing and annotation.</title>
        <authorList>
            <consortium name="The Broad Institute Genomics Platform"/>
            <consortium name="The Broad Institute Genome Sequencing Center for Infectious Disease"/>
            <person name="Wu L."/>
            <person name="Ma J."/>
        </authorList>
    </citation>
    <scope>NUCLEOTIDE SEQUENCE [LARGE SCALE GENOMIC DNA]</scope>
    <source>
        <strain evidence="3">JCM 12607</strain>
    </source>
</reference>
<name>A0ABW2WRY0_9ACTN</name>
<dbReference type="EMBL" id="JBHTGL010000008">
    <property type="protein sequence ID" value="MFD0623071.1"/>
    <property type="molecule type" value="Genomic_DNA"/>
</dbReference>
<dbReference type="SUPFAM" id="SSF52402">
    <property type="entry name" value="Adenine nucleotide alpha hydrolases-like"/>
    <property type="match status" value="1"/>
</dbReference>
<evidence type="ECO:0000259" key="1">
    <source>
        <dbReference type="Pfam" id="PF00733"/>
    </source>
</evidence>
<evidence type="ECO:0000313" key="2">
    <source>
        <dbReference type="EMBL" id="MFD0623071.1"/>
    </source>
</evidence>
<keyword evidence="3" id="KW-1185">Reference proteome</keyword>
<feature type="domain" description="Asparagine synthetase" evidence="1">
    <location>
        <begin position="66"/>
        <end position="110"/>
    </location>
</feature>
<comment type="caution">
    <text evidence="2">The sequence shown here is derived from an EMBL/GenBank/DDBJ whole genome shotgun (WGS) entry which is preliminary data.</text>
</comment>
<sequence>MPDLPMLAARLTAGEYHWPHRTPHEQIRMVPGGFGLLRAPGAPPQLVDVTGVEPVDELHEGAVRFGQALTEAVQHRVRAADGVVGADLPGGLDSSTAVVLAADAGTVHAVTYMALVLV</sequence>
<gene>
    <name evidence="2" type="ORF">ACFQ2K_09895</name>
</gene>
<dbReference type="Gene3D" id="3.40.50.620">
    <property type="entry name" value="HUPs"/>
    <property type="match status" value="1"/>
</dbReference>